<keyword evidence="5 10" id="KW-0067">ATP-binding</keyword>
<sequence length="341" mass="36000">MADTDAMVLVTGVSRVFGRRIAIDRADLTLMRGRILGLLGASGSGKSTLLRTIAGLESIDAGTIAIDGRVVSTPGLALAPENRRVGMVFQDFALFPHLTVAQNVGFGLKGRADRDAVVGRLLERLRIVDQSQAFPHTLSGGEQQRVALARALARDPAVILLDEPFSSLDGSLRGEVREDLMETLRETGTSAIVVTHDAEDAMIMAEDLALMDGGRVIQTGTPRDLYNNPTSVAAARLLGPLNLVEARVHQGVATSVLGQKSAILPDGPVRMGIRPTDLRLTGPAQGLQARVASVSFAGGYCVVRVKTDTVALSLHLPGEAPRTGDVVGLTVDPARLMVLPD</sequence>
<comment type="caution">
    <text evidence="10">The sequence shown here is derived from an EMBL/GenBank/DDBJ whole genome shotgun (WGS) entry which is preliminary data.</text>
</comment>
<feature type="domain" description="ABC transporter" evidence="9">
    <location>
        <begin position="8"/>
        <end position="238"/>
    </location>
</feature>
<dbReference type="GO" id="GO:0005524">
    <property type="term" value="F:ATP binding"/>
    <property type="evidence" value="ECO:0007669"/>
    <property type="project" value="UniProtKB-KW"/>
</dbReference>
<keyword evidence="3" id="KW-0410">Iron transport</keyword>
<dbReference type="FunFam" id="3.40.50.300:FF:000425">
    <property type="entry name" value="Probable ABC transporter, ATP-binding subunit"/>
    <property type="match status" value="1"/>
</dbReference>
<dbReference type="CDD" id="cd03259">
    <property type="entry name" value="ABC_Carb_Solutes_like"/>
    <property type="match status" value="1"/>
</dbReference>
<keyword evidence="11" id="KW-1185">Reference proteome</keyword>
<evidence type="ECO:0000313" key="10">
    <source>
        <dbReference type="EMBL" id="MBB5747694.1"/>
    </source>
</evidence>
<dbReference type="InterPro" id="IPR008995">
    <property type="entry name" value="Mo/tungstate-bd_C_term_dom"/>
</dbReference>
<proteinExistence type="predicted"/>
<dbReference type="Gene3D" id="2.40.50.100">
    <property type="match status" value="1"/>
</dbReference>
<dbReference type="Pfam" id="PF08402">
    <property type="entry name" value="TOBE_2"/>
    <property type="match status" value="1"/>
</dbReference>
<dbReference type="Gene3D" id="3.40.50.300">
    <property type="entry name" value="P-loop containing nucleotide triphosphate hydrolases"/>
    <property type="match status" value="1"/>
</dbReference>
<keyword evidence="7" id="KW-0406">Ion transport</keyword>
<evidence type="ECO:0000313" key="11">
    <source>
        <dbReference type="Proteomes" id="UP000545037"/>
    </source>
</evidence>
<dbReference type="InterPro" id="IPR003593">
    <property type="entry name" value="AAA+_ATPase"/>
</dbReference>
<dbReference type="EMBL" id="JACHOR010000006">
    <property type="protein sequence ID" value="MBB5747694.1"/>
    <property type="molecule type" value="Genomic_DNA"/>
</dbReference>
<dbReference type="GO" id="GO:0015408">
    <property type="term" value="F:ABC-type ferric iron transporter activity"/>
    <property type="evidence" value="ECO:0007669"/>
    <property type="project" value="InterPro"/>
</dbReference>
<evidence type="ECO:0000256" key="2">
    <source>
        <dbReference type="ARBA" id="ARBA00022475"/>
    </source>
</evidence>
<dbReference type="InterPro" id="IPR003439">
    <property type="entry name" value="ABC_transporter-like_ATP-bd"/>
</dbReference>
<evidence type="ECO:0000256" key="1">
    <source>
        <dbReference type="ARBA" id="ARBA00022448"/>
    </source>
</evidence>
<accession>A0A7W9CLI7</accession>
<organism evidence="10 11">
    <name type="scientific">Brevundimonas variabilis</name>
    <dbReference type="NCBI Taxonomy" id="74312"/>
    <lineage>
        <taxon>Bacteria</taxon>
        <taxon>Pseudomonadati</taxon>
        <taxon>Pseudomonadota</taxon>
        <taxon>Alphaproteobacteria</taxon>
        <taxon>Caulobacterales</taxon>
        <taxon>Caulobacteraceae</taxon>
        <taxon>Brevundimonas</taxon>
    </lineage>
</organism>
<dbReference type="PROSITE" id="PS50893">
    <property type="entry name" value="ABC_TRANSPORTER_2"/>
    <property type="match status" value="1"/>
</dbReference>
<gene>
    <name evidence="10" type="ORF">GGR13_003322</name>
</gene>
<evidence type="ECO:0000256" key="5">
    <source>
        <dbReference type="ARBA" id="ARBA00022840"/>
    </source>
</evidence>
<dbReference type="RefSeq" id="WP_183214670.1">
    <property type="nucleotide sequence ID" value="NZ_JACHOR010000006.1"/>
</dbReference>
<keyword evidence="8" id="KW-0472">Membrane</keyword>
<dbReference type="SUPFAM" id="SSF52540">
    <property type="entry name" value="P-loop containing nucleoside triphosphate hydrolases"/>
    <property type="match status" value="1"/>
</dbReference>
<keyword evidence="6" id="KW-0408">Iron</keyword>
<dbReference type="GO" id="GO:0015697">
    <property type="term" value="P:quaternary ammonium group transport"/>
    <property type="evidence" value="ECO:0007669"/>
    <property type="project" value="UniProtKB-ARBA"/>
</dbReference>
<reference evidence="10 11" key="1">
    <citation type="submission" date="2020-08" db="EMBL/GenBank/DDBJ databases">
        <title>Genomic Encyclopedia of Type Strains, Phase IV (KMG-IV): sequencing the most valuable type-strain genomes for metagenomic binning, comparative biology and taxonomic classification.</title>
        <authorList>
            <person name="Goeker M."/>
        </authorList>
    </citation>
    <scope>NUCLEOTIDE SEQUENCE [LARGE SCALE GENOMIC DNA]</scope>
    <source>
        <strain evidence="10 11">DSM 4737</strain>
    </source>
</reference>
<name>A0A7W9CLI7_9CAUL</name>
<dbReference type="InterPro" id="IPR015853">
    <property type="entry name" value="ABC_transpr_FbpC"/>
</dbReference>
<protein>
    <submittedName>
        <fullName evidence="10">Iron(III) transport system ATP-binding protein</fullName>
    </submittedName>
</protein>
<dbReference type="SUPFAM" id="SSF50331">
    <property type="entry name" value="MOP-like"/>
    <property type="match status" value="1"/>
</dbReference>
<evidence type="ECO:0000259" key="9">
    <source>
        <dbReference type="PROSITE" id="PS50893"/>
    </source>
</evidence>
<dbReference type="PANTHER" id="PTHR42781:SF4">
    <property type="entry name" value="SPERMIDINE_PUTRESCINE IMPORT ATP-BINDING PROTEIN POTA"/>
    <property type="match status" value="1"/>
</dbReference>
<dbReference type="Pfam" id="PF00005">
    <property type="entry name" value="ABC_tran"/>
    <property type="match status" value="1"/>
</dbReference>
<dbReference type="PROSITE" id="PS00211">
    <property type="entry name" value="ABC_TRANSPORTER_1"/>
    <property type="match status" value="1"/>
</dbReference>
<dbReference type="InterPro" id="IPR050093">
    <property type="entry name" value="ABC_SmlMolc_Importer"/>
</dbReference>
<evidence type="ECO:0000256" key="3">
    <source>
        <dbReference type="ARBA" id="ARBA00022496"/>
    </source>
</evidence>
<evidence type="ECO:0000256" key="6">
    <source>
        <dbReference type="ARBA" id="ARBA00023004"/>
    </source>
</evidence>
<evidence type="ECO:0000256" key="7">
    <source>
        <dbReference type="ARBA" id="ARBA00023065"/>
    </source>
</evidence>
<dbReference type="GO" id="GO:0043190">
    <property type="term" value="C:ATP-binding cassette (ABC) transporter complex"/>
    <property type="evidence" value="ECO:0007669"/>
    <property type="project" value="InterPro"/>
</dbReference>
<dbReference type="InterPro" id="IPR027417">
    <property type="entry name" value="P-loop_NTPase"/>
</dbReference>
<keyword evidence="2" id="KW-1003">Cell membrane</keyword>
<keyword evidence="1" id="KW-0813">Transport</keyword>
<dbReference type="SMART" id="SM00382">
    <property type="entry name" value="AAA"/>
    <property type="match status" value="1"/>
</dbReference>
<evidence type="ECO:0000256" key="8">
    <source>
        <dbReference type="ARBA" id="ARBA00023136"/>
    </source>
</evidence>
<dbReference type="AlphaFoldDB" id="A0A7W9CLI7"/>
<dbReference type="GO" id="GO:0016887">
    <property type="term" value="F:ATP hydrolysis activity"/>
    <property type="evidence" value="ECO:0007669"/>
    <property type="project" value="InterPro"/>
</dbReference>
<evidence type="ECO:0000256" key="4">
    <source>
        <dbReference type="ARBA" id="ARBA00022741"/>
    </source>
</evidence>
<dbReference type="Gene3D" id="2.40.50.140">
    <property type="entry name" value="Nucleic acid-binding proteins"/>
    <property type="match status" value="1"/>
</dbReference>
<dbReference type="PANTHER" id="PTHR42781">
    <property type="entry name" value="SPERMIDINE/PUTRESCINE IMPORT ATP-BINDING PROTEIN POTA"/>
    <property type="match status" value="1"/>
</dbReference>
<dbReference type="InterPro" id="IPR013611">
    <property type="entry name" value="Transp-assoc_OB_typ2"/>
</dbReference>
<keyword evidence="4" id="KW-0547">Nucleotide-binding</keyword>
<dbReference type="InterPro" id="IPR017871">
    <property type="entry name" value="ABC_transporter-like_CS"/>
</dbReference>
<dbReference type="Proteomes" id="UP000545037">
    <property type="component" value="Unassembled WGS sequence"/>
</dbReference>
<dbReference type="InterPro" id="IPR012340">
    <property type="entry name" value="NA-bd_OB-fold"/>
</dbReference>